<keyword evidence="8" id="KW-1185">Reference proteome</keyword>
<gene>
    <name evidence="5 7" type="primary">tolB</name>
    <name evidence="7" type="ORF">CKO25_07155</name>
</gene>
<comment type="subunit">
    <text evidence="5">The Tol-Pal system is composed of five core proteins: the inner membrane proteins TolA, TolQ and TolR, the periplasmic protein TolB and the outer membrane protein Pal. They form a network linking the inner and outer membranes and the peptidoglycan layer.</text>
</comment>
<dbReference type="InterPro" id="IPR011659">
    <property type="entry name" value="WD40"/>
</dbReference>
<dbReference type="InterPro" id="IPR011042">
    <property type="entry name" value="6-blade_b-propeller_TolB-like"/>
</dbReference>
<name>A0A9X0WH26_9GAMM</name>
<sequence length="442" mass="47372">MSRQPRCHPRVALRLDLLMVLLCGLCCGVGSAQARLNIEVTGGVEAAQPIAIVPFGVSDGLIPPVDVASVIASDLARTGRFRALPTRDMLAMPSRHDDVDLRDWSLLGMNNLVIGRVEPEGAGFKVEFTLYDVFRGQQLASSSVTSTAPGLRNAAHRIADIIYEQLTGQRGVAATRIAYVTSSGEGESQTVTLRVADADGANPQTIVSSGEPIMSPAWSPDGRRLAYVSFENKRPAIYIQELATGRRDLVASHPGINGSPAFSPDGRKLAMTLSKDGNPEIYVLNLLTRELVRLTDHFAIDTEPAWSPDGREIIFTSDRGGSPQIYRMSADGGPAQRISFEGDYNARASYAPDGRSIVLVTRAGGRFRIGLMDLDSGFTRLLSNGSLDESPSFAPNGSMVIYATIQGGRGILAVSSIDGGGNQRLSQDTGEVREPAWSPFIN</sequence>
<dbReference type="SUPFAM" id="SSF52964">
    <property type="entry name" value="TolB, N-terminal domain"/>
    <property type="match status" value="1"/>
</dbReference>
<protein>
    <recommendedName>
        <fullName evidence="5">Tol-Pal system protein TolB</fullName>
    </recommendedName>
</protein>
<organism evidence="7 8">
    <name type="scientific">Thiocapsa imhoffii</name>
    <dbReference type="NCBI Taxonomy" id="382777"/>
    <lineage>
        <taxon>Bacteria</taxon>
        <taxon>Pseudomonadati</taxon>
        <taxon>Pseudomonadota</taxon>
        <taxon>Gammaproteobacteria</taxon>
        <taxon>Chromatiales</taxon>
        <taxon>Chromatiaceae</taxon>
        <taxon>Thiocapsa</taxon>
    </lineage>
</organism>
<dbReference type="GO" id="GO:0051301">
    <property type="term" value="P:cell division"/>
    <property type="evidence" value="ECO:0007669"/>
    <property type="project" value="UniProtKB-UniRule"/>
</dbReference>
<dbReference type="NCBIfam" id="TIGR02800">
    <property type="entry name" value="propeller_TolB"/>
    <property type="match status" value="1"/>
</dbReference>
<comment type="function">
    <text evidence="5">Part of the Tol-Pal system, which plays a role in outer membrane invagination during cell division and is important for maintaining outer membrane integrity.</text>
</comment>
<keyword evidence="4 5" id="KW-0574">Periplasm</keyword>
<comment type="caution">
    <text evidence="7">The sequence shown here is derived from an EMBL/GenBank/DDBJ whole genome shotgun (WGS) entry which is preliminary data.</text>
</comment>
<dbReference type="SUPFAM" id="SSF69304">
    <property type="entry name" value="Tricorn protease N-terminal domain"/>
    <property type="match status" value="1"/>
</dbReference>
<keyword evidence="5" id="KW-0131">Cell cycle</keyword>
<dbReference type="PANTHER" id="PTHR36842:SF1">
    <property type="entry name" value="PROTEIN TOLB"/>
    <property type="match status" value="1"/>
</dbReference>
<comment type="subcellular location">
    <subcellularLocation>
        <location evidence="1 5">Periplasm</location>
    </subcellularLocation>
</comment>
<accession>A0A9X0WH26</accession>
<keyword evidence="3 5" id="KW-0732">Signal</keyword>
<dbReference type="RefSeq" id="WP_200387228.1">
    <property type="nucleotide sequence ID" value="NZ_NRSD01000005.1"/>
</dbReference>
<evidence type="ECO:0000256" key="4">
    <source>
        <dbReference type="ARBA" id="ARBA00022764"/>
    </source>
</evidence>
<dbReference type="GO" id="GO:0017038">
    <property type="term" value="P:protein import"/>
    <property type="evidence" value="ECO:0007669"/>
    <property type="project" value="InterPro"/>
</dbReference>
<dbReference type="EMBL" id="NRSD01000005">
    <property type="protein sequence ID" value="MBK1644438.1"/>
    <property type="molecule type" value="Genomic_DNA"/>
</dbReference>
<evidence type="ECO:0000256" key="5">
    <source>
        <dbReference type="HAMAP-Rule" id="MF_00671"/>
    </source>
</evidence>
<dbReference type="InterPro" id="IPR014167">
    <property type="entry name" value="Tol-Pal_TolB"/>
</dbReference>
<evidence type="ECO:0000256" key="2">
    <source>
        <dbReference type="ARBA" id="ARBA00009820"/>
    </source>
</evidence>
<dbReference type="PANTHER" id="PTHR36842">
    <property type="entry name" value="PROTEIN TOLB HOMOLOG"/>
    <property type="match status" value="1"/>
</dbReference>
<evidence type="ECO:0000313" key="7">
    <source>
        <dbReference type="EMBL" id="MBK1644438.1"/>
    </source>
</evidence>
<dbReference type="Pfam" id="PF07676">
    <property type="entry name" value="PD40"/>
    <property type="match status" value="4"/>
</dbReference>
<dbReference type="HAMAP" id="MF_00671">
    <property type="entry name" value="TolB"/>
    <property type="match status" value="1"/>
</dbReference>
<proteinExistence type="inferred from homology"/>
<keyword evidence="5" id="KW-0132">Cell division</keyword>
<evidence type="ECO:0000259" key="6">
    <source>
        <dbReference type="Pfam" id="PF04052"/>
    </source>
</evidence>
<dbReference type="GO" id="GO:0042597">
    <property type="term" value="C:periplasmic space"/>
    <property type="evidence" value="ECO:0007669"/>
    <property type="project" value="UniProtKB-SubCell"/>
</dbReference>
<dbReference type="Pfam" id="PF04052">
    <property type="entry name" value="TolB_N"/>
    <property type="match status" value="1"/>
</dbReference>
<evidence type="ECO:0000256" key="1">
    <source>
        <dbReference type="ARBA" id="ARBA00004418"/>
    </source>
</evidence>
<feature type="domain" description="TolB N-terminal" evidence="6">
    <location>
        <begin position="36"/>
        <end position="139"/>
    </location>
</feature>
<dbReference type="Gene3D" id="3.40.50.10070">
    <property type="entry name" value="TolB, N-terminal domain"/>
    <property type="match status" value="1"/>
</dbReference>
<evidence type="ECO:0000256" key="3">
    <source>
        <dbReference type="ARBA" id="ARBA00022729"/>
    </source>
</evidence>
<dbReference type="Gene3D" id="2.120.10.30">
    <property type="entry name" value="TolB, C-terminal domain"/>
    <property type="match status" value="1"/>
</dbReference>
<dbReference type="Proteomes" id="UP001138802">
    <property type="component" value="Unassembled WGS sequence"/>
</dbReference>
<dbReference type="InterPro" id="IPR007195">
    <property type="entry name" value="TolB_N"/>
</dbReference>
<reference evidence="7 8" key="1">
    <citation type="journal article" date="2020" name="Microorganisms">
        <title>Osmotic Adaptation and Compatible Solute Biosynthesis of Phototrophic Bacteria as Revealed from Genome Analyses.</title>
        <authorList>
            <person name="Imhoff J.F."/>
            <person name="Rahn T."/>
            <person name="Kunzel S."/>
            <person name="Keller A."/>
            <person name="Neulinger S.C."/>
        </authorList>
    </citation>
    <scope>NUCLEOTIDE SEQUENCE [LARGE SCALE GENOMIC DNA]</scope>
    <source>
        <strain evidence="7 8">DSM 21303</strain>
    </source>
</reference>
<dbReference type="AlphaFoldDB" id="A0A9X0WH26"/>
<evidence type="ECO:0000313" key="8">
    <source>
        <dbReference type="Proteomes" id="UP001138802"/>
    </source>
</evidence>
<comment type="similarity">
    <text evidence="2 5">Belongs to the TolB family.</text>
</comment>